<dbReference type="EMBL" id="HBHK01005433">
    <property type="protein sequence ID" value="CAD9670515.1"/>
    <property type="molecule type" value="Transcribed_RNA"/>
</dbReference>
<evidence type="ECO:0000256" key="1">
    <source>
        <dbReference type="SAM" id="SignalP"/>
    </source>
</evidence>
<name>A0A7S2RGN5_9STRA</name>
<gene>
    <name evidence="2" type="ORF">QSP1433_LOCUS3207</name>
</gene>
<dbReference type="AlphaFoldDB" id="A0A7S2RGN5"/>
<organism evidence="2">
    <name type="scientific">Mucochytrium quahogii</name>
    <dbReference type="NCBI Taxonomy" id="96639"/>
    <lineage>
        <taxon>Eukaryota</taxon>
        <taxon>Sar</taxon>
        <taxon>Stramenopiles</taxon>
        <taxon>Bigyra</taxon>
        <taxon>Labyrinthulomycetes</taxon>
        <taxon>Thraustochytrida</taxon>
        <taxon>Thraustochytriidae</taxon>
        <taxon>Mucochytrium</taxon>
    </lineage>
</organism>
<accession>A0A7S2RGN5</accession>
<protein>
    <submittedName>
        <fullName evidence="2">Uncharacterized protein</fullName>
    </submittedName>
</protein>
<feature type="signal peptide" evidence="1">
    <location>
        <begin position="1"/>
        <end position="19"/>
    </location>
</feature>
<evidence type="ECO:0000313" key="2">
    <source>
        <dbReference type="EMBL" id="CAD9670515.1"/>
    </source>
</evidence>
<reference evidence="2" key="1">
    <citation type="submission" date="2021-01" db="EMBL/GenBank/DDBJ databases">
        <authorList>
            <person name="Corre E."/>
            <person name="Pelletier E."/>
            <person name="Niang G."/>
            <person name="Scheremetjew M."/>
            <person name="Finn R."/>
            <person name="Kale V."/>
            <person name="Holt S."/>
            <person name="Cochrane G."/>
            <person name="Meng A."/>
            <person name="Brown T."/>
            <person name="Cohen L."/>
        </authorList>
    </citation>
    <scope>NUCLEOTIDE SEQUENCE</scope>
    <source>
        <strain evidence="2">NY070348D</strain>
    </source>
</reference>
<feature type="chain" id="PRO_5030951208" evidence="1">
    <location>
        <begin position="20"/>
        <end position="377"/>
    </location>
</feature>
<keyword evidence="1" id="KW-0732">Signal</keyword>
<proteinExistence type="predicted"/>
<sequence length="377" mass="42275">MVNVKLSFVLAVFNWINLGGYIVRSADCLKKEYQYKASTIRSDGSGDETTQDEISGIAVSSTNVVNNEKVIWVISDSGSPHVVAFGINSGKRLASVNIEEAIWNWSKDWEGLNIGPCDRGTCLYVMDTGNNAARNGHGHGGRNSRYVYRFEEPKLPKEISSVKRYKLPKDDVDVIKYRYDQDGISTADSEASFLDPLNQDLYIITKWNSEDHWRTRMFRIPGGTKHASILNLKPLSNPTSKLKSNTWSRGDMSKDGKMIVLGAYGKAYFWKRLPGESVEQAMSRDSCYKLYVPPSGYQHESIAFGATPDKIYQVSEGYNPDLWKTKLLPTGSYPTPYPTNRPTTQTPTKRPTKAPTLECTCTCQNDGEEPTSRLLSF</sequence>